<dbReference type="Proteomes" id="UP000230859">
    <property type="component" value="Unassembled WGS sequence"/>
</dbReference>
<protein>
    <submittedName>
        <fullName evidence="1">Uncharacterized protein</fullName>
    </submittedName>
</protein>
<comment type="caution">
    <text evidence="1">The sequence shown here is derived from an EMBL/GenBank/DDBJ whole genome shotgun (WGS) entry which is preliminary data.</text>
</comment>
<proteinExistence type="predicted"/>
<reference evidence="1 2" key="1">
    <citation type="submission" date="2017-09" db="EMBL/GenBank/DDBJ databases">
        <title>Depth-based differentiation of microbial function through sediment-hosted aquifers and enrichment of novel symbionts in the deep terrestrial subsurface.</title>
        <authorList>
            <person name="Probst A.J."/>
            <person name="Ladd B."/>
            <person name="Jarett J.K."/>
            <person name="Geller-Mcgrath D.E."/>
            <person name="Sieber C.M."/>
            <person name="Emerson J.B."/>
            <person name="Anantharaman K."/>
            <person name="Thomas B.C."/>
            <person name="Malmstrom R."/>
            <person name="Stieglmeier M."/>
            <person name="Klingl A."/>
            <person name="Woyke T."/>
            <person name="Ryan C.M."/>
            <person name="Banfield J.F."/>
        </authorList>
    </citation>
    <scope>NUCLEOTIDE SEQUENCE [LARGE SCALE GENOMIC DNA]</scope>
    <source>
        <strain evidence="1">CG11_big_fil_rev_8_21_14_0_20_45_26</strain>
    </source>
</reference>
<dbReference type="AlphaFoldDB" id="A0A2H0LM51"/>
<name>A0A2H0LM51_9BACT</name>
<accession>A0A2H0LM51</accession>
<sequence>MNSAFSFTSSWKEASADDLYAKQIASFIFPAHRFIARLKTPPAQLSITLWRESDRCYLMYLTHERLTADHLPGVLNVIADVLDHDTSCDDEFIARLHVHVIARDFDRNFLSKLRFLTMPVQTHRWTLSETNGKETVLVKEVPMQQPDLPVSGMSAETTSQMTAVEKHLSHDEISAFEQLSAELKKFTEQSFTS</sequence>
<gene>
    <name evidence="1" type="ORF">COV74_08875</name>
</gene>
<evidence type="ECO:0000313" key="1">
    <source>
        <dbReference type="EMBL" id="PIQ85416.1"/>
    </source>
</evidence>
<organism evidence="1 2">
    <name type="scientific">Candidatus Abzuiibacterium crystallinum</name>
    <dbReference type="NCBI Taxonomy" id="1974748"/>
    <lineage>
        <taxon>Bacteria</taxon>
        <taxon>Pseudomonadati</taxon>
        <taxon>Candidatus Omnitrophota</taxon>
        <taxon>Candidatus Abzuiibacterium</taxon>
    </lineage>
</organism>
<evidence type="ECO:0000313" key="2">
    <source>
        <dbReference type="Proteomes" id="UP000230859"/>
    </source>
</evidence>
<dbReference type="EMBL" id="PCVY01000066">
    <property type="protein sequence ID" value="PIQ85416.1"/>
    <property type="molecule type" value="Genomic_DNA"/>
</dbReference>